<feature type="region of interest" description="Disordered" evidence="1">
    <location>
        <begin position="185"/>
        <end position="205"/>
    </location>
</feature>
<accession>A0A8K0JQX2</accession>
<dbReference type="Proteomes" id="UP000812966">
    <property type="component" value="Unassembled WGS sequence"/>
</dbReference>
<evidence type="ECO:0000313" key="4">
    <source>
        <dbReference type="Proteomes" id="UP000812966"/>
    </source>
</evidence>
<keyword evidence="2" id="KW-0812">Transmembrane</keyword>
<evidence type="ECO:0000256" key="2">
    <source>
        <dbReference type="SAM" id="Phobius"/>
    </source>
</evidence>
<proteinExistence type="predicted"/>
<keyword evidence="4" id="KW-1185">Reference proteome</keyword>
<gene>
    <name evidence="3" type="ORF">FFLO_00936</name>
</gene>
<reference evidence="3" key="1">
    <citation type="submission" date="2020-04" db="EMBL/GenBank/DDBJ databases">
        <title>Analysis of mating type loci in Filobasidium floriforme.</title>
        <authorList>
            <person name="Nowrousian M."/>
        </authorList>
    </citation>
    <scope>NUCLEOTIDE SEQUENCE</scope>
    <source>
        <strain evidence="3">CBS 6242</strain>
    </source>
</reference>
<keyword evidence="2" id="KW-0472">Membrane</keyword>
<keyword evidence="2" id="KW-1133">Transmembrane helix</keyword>
<evidence type="ECO:0000313" key="3">
    <source>
        <dbReference type="EMBL" id="KAG7571111.1"/>
    </source>
</evidence>
<feature type="region of interest" description="Disordered" evidence="1">
    <location>
        <begin position="258"/>
        <end position="290"/>
    </location>
</feature>
<comment type="caution">
    <text evidence="3">The sequence shown here is derived from an EMBL/GenBank/DDBJ whole genome shotgun (WGS) entry which is preliminary data.</text>
</comment>
<feature type="compositionally biased region" description="Polar residues" evidence="1">
    <location>
        <begin position="196"/>
        <end position="205"/>
    </location>
</feature>
<dbReference type="AlphaFoldDB" id="A0A8K0JQX2"/>
<feature type="transmembrane region" description="Helical" evidence="2">
    <location>
        <begin position="29"/>
        <end position="51"/>
    </location>
</feature>
<name>A0A8K0JQX2_9TREE</name>
<organism evidence="3 4">
    <name type="scientific">Filobasidium floriforme</name>
    <dbReference type="NCBI Taxonomy" id="5210"/>
    <lineage>
        <taxon>Eukaryota</taxon>
        <taxon>Fungi</taxon>
        <taxon>Dikarya</taxon>
        <taxon>Basidiomycota</taxon>
        <taxon>Agaricomycotina</taxon>
        <taxon>Tremellomycetes</taxon>
        <taxon>Filobasidiales</taxon>
        <taxon>Filobasidiaceae</taxon>
        <taxon>Filobasidium</taxon>
    </lineage>
</organism>
<evidence type="ECO:0000256" key="1">
    <source>
        <dbReference type="SAM" id="MobiDB-lite"/>
    </source>
</evidence>
<dbReference type="EMBL" id="JABELV010000011">
    <property type="protein sequence ID" value="KAG7571111.1"/>
    <property type="molecule type" value="Genomic_DNA"/>
</dbReference>
<protein>
    <submittedName>
        <fullName evidence="3">Uncharacterized protein</fullName>
    </submittedName>
</protein>
<sequence>MSGRHNIMVLRRGDTTSAAPTSTIIRSPVFIALLGVIVCLLLLVLALGLVLRKANTKLETSPTCVTCTSVQCTEVQQTQRPGHTLGYEDRRQASRSDVSVIEAKNLTLHPAGLQVMNRTVTTLSEVPLVPFRSAPQERTSMAEPSRVAATVRPDRYTKALPSFPEPVHKLEFTAACYKSVRHGSGLSRADLKPGGATSSELSISSTRNSANFNESLVDLGSCPSPGFAKESISSPVAPTVLRSTAPSALTGRSLAHPVSLPAHCRPRPPRQPSQLSSSWIPDDEEDADSDSVKEAEVRQVTAVAYLQAPNSPNSRYPTLRNRDRPLPVMLSLPYELAERGSTPIFRGPIPDVRDYPVFCDTSGFKIKSEY</sequence>